<evidence type="ECO:0000259" key="7">
    <source>
        <dbReference type="PROSITE" id="PS50164"/>
    </source>
</evidence>
<dbReference type="SUPFAM" id="SSF82771">
    <property type="entry name" value="GIY-YIG endonuclease"/>
    <property type="match status" value="1"/>
</dbReference>
<dbReference type="Gene3D" id="3.40.1440.10">
    <property type="entry name" value="GIY-YIG endonuclease"/>
    <property type="match status" value="1"/>
</dbReference>
<dbReference type="SUPFAM" id="SSF46600">
    <property type="entry name" value="C-terminal UvrC-binding domain of UvrB"/>
    <property type="match status" value="1"/>
</dbReference>
<keyword evidence="3" id="KW-0228">DNA excision</keyword>
<dbReference type="GO" id="GO:0006289">
    <property type="term" value="P:nucleotide-excision repair"/>
    <property type="evidence" value="ECO:0007669"/>
    <property type="project" value="InterPro"/>
</dbReference>
<feature type="domain" description="UvrC family homology region profile" evidence="8">
    <location>
        <begin position="229"/>
        <end position="375"/>
    </location>
</feature>
<dbReference type="AlphaFoldDB" id="A0A1F4XPD5"/>
<evidence type="ECO:0000256" key="1">
    <source>
        <dbReference type="ARBA" id="ARBA00022490"/>
    </source>
</evidence>
<evidence type="ECO:0000256" key="5">
    <source>
        <dbReference type="ARBA" id="ARBA00023204"/>
    </source>
</evidence>
<dbReference type="PANTHER" id="PTHR30562:SF1">
    <property type="entry name" value="UVRABC SYSTEM PROTEIN C"/>
    <property type="match status" value="1"/>
</dbReference>
<evidence type="ECO:0000259" key="6">
    <source>
        <dbReference type="PROSITE" id="PS50151"/>
    </source>
</evidence>
<dbReference type="PROSITE" id="PS50151">
    <property type="entry name" value="UVR"/>
    <property type="match status" value="1"/>
</dbReference>
<gene>
    <name evidence="9" type="ORF">A3D68_02215</name>
</gene>
<feature type="domain" description="GIY-YIG" evidence="7">
    <location>
        <begin position="15"/>
        <end position="96"/>
    </location>
</feature>
<feature type="domain" description="UVR" evidence="6">
    <location>
        <begin position="233"/>
        <end position="268"/>
    </location>
</feature>
<evidence type="ECO:0000259" key="8">
    <source>
        <dbReference type="PROSITE" id="PS50165"/>
    </source>
</evidence>
<dbReference type="STRING" id="1797240.A3D68_02215"/>
<evidence type="ECO:0000256" key="2">
    <source>
        <dbReference type="ARBA" id="ARBA00022763"/>
    </source>
</evidence>
<protein>
    <recommendedName>
        <fullName evidence="11">Excinuclease ABC subunit C</fullName>
    </recommendedName>
</protein>
<sequence length="449" mass="50360">MTLQEFKKKGKKLPDAPGVYLFLDKTKKVLYIGKATSLRSRVRSYFAPDLGEARGPLVTHMIAQACSIDWCQTDSVLEALILEANLIKTHKPKANTDLKDDKSWNYVVITKEDYPRVLLVRGHELEQAIIDFAGKARRTALRAARPSLTVRQTLPATPDNIFGPFPHGLQLKEALKLVRKIFPYRDTCVPSAGKRCFNAQIGLCPGVCSGAIGKTEYKKIVRRIVLLFQGKKKELLRGLRRDMKVAAKEERFEEAVILRRQVFAIGHIQDVSLIKQEYRSPSTTLGAMHQGRIEAYDVAHLGGSAVVGVMTVVDGGEAQRGEYRKFKINTTKGGDDTGALREILSRRLGHNEWPMPRLIVVDGAAAQVNAAEAVLKHYGVKIPVVGVVKDEKHRPRNIQGLEKIRRSLASFDNTQDKSLRVDERDILLANAEAHRFAISYHRKKLRKSF</sequence>
<dbReference type="InterPro" id="IPR038476">
    <property type="entry name" value="UvrC_RNase_H_dom_sf"/>
</dbReference>
<dbReference type="InterPro" id="IPR050066">
    <property type="entry name" value="UvrABC_protein_C"/>
</dbReference>
<dbReference type="InterPro" id="IPR001943">
    <property type="entry name" value="UVR_dom"/>
</dbReference>
<keyword evidence="2" id="KW-0227">DNA damage</keyword>
<dbReference type="InterPro" id="IPR047296">
    <property type="entry name" value="GIY-YIG_UvrC_Cho"/>
</dbReference>
<evidence type="ECO:0000256" key="3">
    <source>
        <dbReference type="ARBA" id="ARBA00022769"/>
    </source>
</evidence>
<dbReference type="GO" id="GO:0009380">
    <property type="term" value="C:excinuclease repair complex"/>
    <property type="evidence" value="ECO:0007669"/>
    <property type="project" value="TreeGrafter"/>
</dbReference>
<dbReference type="Proteomes" id="UP000177564">
    <property type="component" value="Unassembled WGS sequence"/>
</dbReference>
<dbReference type="PROSITE" id="PS50165">
    <property type="entry name" value="UVRC"/>
    <property type="match status" value="1"/>
</dbReference>
<keyword evidence="1" id="KW-0963">Cytoplasm</keyword>
<dbReference type="InterPro" id="IPR036876">
    <property type="entry name" value="UVR_dom_sf"/>
</dbReference>
<name>A0A1F4XPD5_9BACT</name>
<keyword evidence="5" id="KW-0234">DNA repair</keyword>
<comment type="caution">
    <text evidence="9">The sequence shown here is derived from an EMBL/GenBank/DDBJ whole genome shotgun (WGS) entry which is preliminary data.</text>
</comment>
<evidence type="ECO:0008006" key="11">
    <source>
        <dbReference type="Google" id="ProtNLM"/>
    </source>
</evidence>
<dbReference type="InterPro" id="IPR035901">
    <property type="entry name" value="GIY-YIG_endonuc_sf"/>
</dbReference>
<accession>A0A1F4XPD5</accession>
<dbReference type="SMART" id="SM00465">
    <property type="entry name" value="GIYc"/>
    <property type="match status" value="1"/>
</dbReference>
<dbReference type="Gene3D" id="3.30.420.340">
    <property type="entry name" value="UvrC, RNAse H endonuclease domain"/>
    <property type="match status" value="1"/>
</dbReference>
<dbReference type="Pfam" id="PF02151">
    <property type="entry name" value="UVR"/>
    <property type="match status" value="1"/>
</dbReference>
<dbReference type="GO" id="GO:0009381">
    <property type="term" value="F:excinuclease ABC activity"/>
    <property type="evidence" value="ECO:0007669"/>
    <property type="project" value="InterPro"/>
</dbReference>
<dbReference type="PANTHER" id="PTHR30562">
    <property type="entry name" value="UVRC/OXIDOREDUCTASE"/>
    <property type="match status" value="1"/>
</dbReference>
<keyword evidence="4" id="KW-0267">Excision nuclease</keyword>
<dbReference type="Pfam" id="PF08459">
    <property type="entry name" value="UvrC_RNaseH_dom"/>
    <property type="match status" value="1"/>
</dbReference>
<dbReference type="InterPro" id="IPR000305">
    <property type="entry name" value="GIY-YIG_endonuc"/>
</dbReference>
<proteinExistence type="predicted"/>
<dbReference type="FunFam" id="3.40.1440.10:FF:000001">
    <property type="entry name" value="UvrABC system protein C"/>
    <property type="match status" value="1"/>
</dbReference>
<dbReference type="EMBL" id="MEWU01000015">
    <property type="protein sequence ID" value="OGC83581.1"/>
    <property type="molecule type" value="Genomic_DNA"/>
</dbReference>
<dbReference type="Pfam" id="PF01541">
    <property type="entry name" value="GIY-YIG"/>
    <property type="match status" value="1"/>
</dbReference>
<dbReference type="PROSITE" id="PS50164">
    <property type="entry name" value="GIY_YIG"/>
    <property type="match status" value="1"/>
</dbReference>
<dbReference type="CDD" id="cd10434">
    <property type="entry name" value="GIY-YIG_UvrC_Cho"/>
    <property type="match status" value="1"/>
</dbReference>
<evidence type="ECO:0000256" key="4">
    <source>
        <dbReference type="ARBA" id="ARBA00022881"/>
    </source>
</evidence>
<organism evidence="9 10">
    <name type="scientific">Candidatus Adlerbacteria bacterium RIFCSPHIGHO2_02_FULL_52_17</name>
    <dbReference type="NCBI Taxonomy" id="1797240"/>
    <lineage>
        <taxon>Bacteria</taxon>
        <taxon>Candidatus Adleribacteriota</taxon>
    </lineage>
</organism>
<reference evidence="9 10" key="1">
    <citation type="journal article" date="2016" name="Nat. Commun.">
        <title>Thousands of microbial genomes shed light on interconnected biogeochemical processes in an aquifer system.</title>
        <authorList>
            <person name="Anantharaman K."/>
            <person name="Brown C.T."/>
            <person name="Hug L.A."/>
            <person name="Sharon I."/>
            <person name="Castelle C.J."/>
            <person name="Probst A.J."/>
            <person name="Thomas B.C."/>
            <person name="Singh A."/>
            <person name="Wilkins M.J."/>
            <person name="Karaoz U."/>
            <person name="Brodie E.L."/>
            <person name="Williams K.H."/>
            <person name="Hubbard S.S."/>
            <person name="Banfield J.F."/>
        </authorList>
    </citation>
    <scope>NUCLEOTIDE SEQUENCE [LARGE SCALE GENOMIC DNA]</scope>
</reference>
<evidence type="ECO:0000313" key="10">
    <source>
        <dbReference type="Proteomes" id="UP000177564"/>
    </source>
</evidence>
<dbReference type="InterPro" id="IPR001162">
    <property type="entry name" value="UvrC_RNase_H_dom"/>
</dbReference>
<evidence type="ECO:0000313" key="9">
    <source>
        <dbReference type="EMBL" id="OGC83581.1"/>
    </source>
</evidence>